<dbReference type="AlphaFoldDB" id="A0A820DLJ6"/>
<name>A0A820DLJ6_9BILA</name>
<protein>
    <recommendedName>
        <fullName evidence="1">Helix-turn-helix domain-containing protein</fullName>
    </recommendedName>
</protein>
<dbReference type="Proteomes" id="UP000663836">
    <property type="component" value="Unassembled WGS sequence"/>
</dbReference>
<sequence length="208" mass="25389">MVTFMGSNVHFLEAFIENKNGYLYTRVSHDSISQLFLLPYAHDHPRLFHRQWFRAALLCAGQYCSSFEDFEEERLYLELTFLVNGYSLDFIEYHLRQFFSRFNPKSNKSMNLNRFTYLSFRQELFRYVDQQKHNMEEEQELHKHHRVIHLYYLFDWGSRCQFNEKFHKFWSDILEQDPRFKVYGLKIKLNTKHCFSSNTLLALPNTHI</sequence>
<comment type="caution">
    <text evidence="2">The sequence shown here is derived from an EMBL/GenBank/DDBJ whole genome shotgun (WGS) entry which is preliminary data.</text>
</comment>
<evidence type="ECO:0000259" key="1">
    <source>
        <dbReference type="Pfam" id="PF26215"/>
    </source>
</evidence>
<feature type="domain" description="Helix-turn-helix" evidence="1">
    <location>
        <begin position="37"/>
        <end position="95"/>
    </location>
</feature>
<reference evidence="2" key="1">
    <citation type="submission" date="2021-02" db="EMBL/GenBank/DDBJ databases">
        <authorList>
            <person name="Nowell W R."/>
        </authorList>
    </citation>
    <scope>NUCLEOTIDE SEQUENCE</scope>
</reference>
<dbReference type="EMBL" id="CAJOBD010019264">
    <property type="protein sequence ID" value="CAF4233638.1"/>
    <property type="molecule type" value="Genomic_DNA"/>
</dbReference>
<gene>
    <name evidence="2" type="ORF">JBS370_LOCUS37989</name>
</gene>
<evidence type="ECO:0000313" key="2">
    <source>
        <dbReference type="EMBL" id="CAF4233638.1"/>
    </source>
</evidence>
<dbReference type="InterPro" id="IPR058912">
    <property type="entry name" value="HTH_animal"/>
</dbReference>
<evidence type="ECO:0000313" key="3">
    <source>
        <dbReference type="Proteomes" id="UP000663836"/>
    </source>
</evidence>
<organism evidence="2 3">
    <name type="scientific">Rotaria sordida</name>
    <dbReference type="NCBI Taxonomy" id="392033"/>
    <lineage>
        <taxon>Eukaryota</taxon>
        <taxon>Metazoa</taxon>
        <taxon>Spiralia</taxon>
        <taxon>Gnathifera</taxon>
        <taxon>Rotifera</taxon>
        <taxon>Eurotatoria</taxon>
        <taxon>Bdelloidea</taxon>
        <taxon>Philodinida</taxon>
        <taxon>Philodinidae</taxon>
        <taxon>Rotaria</taxon>
    </lineage>
</organism>
<dbReference type="Pfam" id="PF26215">
    <property type="entry name" value="HTH_animal"/>
    <property type="match status" value="1"/>
</dbReference>
<accession>A0A820DLJ6</accession>
<proteinExistence type="predicted"/>